<dbReference type="PANTHER" id="PTHR15505">
    <property type="entry name" value="RIIA DOMAIN-CONTAINING PROTEIN 1"/>
    <property type="match status" value="1"/>
</dbReference>
<dbReference type="Proteomes" id="UP000053825">
    <property type="component" value="Unassembled WGS sequence"/>
</dbReference>
<dbReference type="CDD" id="cd22973">
    <property type="entry name" value="DD_CATIP"/>
    <property type="match status" value="1"/>
</dbReference>
<dbReference type="EMBL" id="KQ414615">
    <property type="protein sequence ID" value="KOC68582.1"/>
    <property type="molecule type" value="Genomic_DNA"/>
</dbReference>
<dbReference type="PANTHER" id="PTHR15505:SF4">
    <property type="entry name" value="RIIA DOMAIN-CONTAINING PROTEIN 1"/>
    <property type="match status" value="1"/>
</dbReference>
<keyword evidence="2" id="KW-1185">Reference proteome</keyword>
<sequence length="400" mass="45625">MVIYSKNESIRNTKPIGSYCILVESIGPQAREFLVHVQSSMSIDGHFGIEDNFYHVKLTSTCPCDKSIQTKDLSFCANSKLISEGVNILLMRYLSLINYEGTLSFESITIDGDLTESNYIDNFLNIYTIERKMQREDGAIHTIKTYLTSEGRILRHNWLDAAYLLKINPLADPKVPSKTIRIETPLKDRWKEDIEMFSKYLDMKSSKIAENTEYLDDHPEIKQTISDYVQTLLVVKPQNVIDFTIQHFKVFAKDPIIWETSTLTEDSDTDVKPQLAETETGVLCSICGFYIECTAQDEISSTSSTEEYHKTKSFDNSTISNSSEVEADTVLNIQKKNDTTSWTSSVLDVSLQLKRICDECNSIIKVCDKHKSYSKCPGCLKVFKKCTKCFTIDEILRKLK</sequence>
<gene>
    <name evidence="1" type="ORF">WH47_06373</name>
</gene>
<dbReference type="AlphaFoldDB" id="A0A0L7RC64"/>
<organism evidence="1 2">
    <name type="scientific">Habropoda laboriosa</name>
    <dbReference type="NCBI Taxonomy" id="597456"/>
    <lineage>
        <taxon>Eukaryota</taxon>
        <taxon>Metazoa</taxon>
        <taxon>Ecdysozoa</taxon>
        <taxon>Arthropoda</taxon>
        <taxon>Hexapoda</taxon>
        <taxon>Insecta</taxon>
        <taxon>Pterygota</taxon>
        <taxon>Neoptera</taxon>
        <taxon>Endopterygota</taxon>
        <taxon>Hymenoptera</taxon>
        <taxon>Apocrita</taxon>
        <taxon>Aculeata</taxon>
        <taxon>Apoidea</taxon>
        <taxon>Anthophila</taxon>
        <taxon>Apidae</taxon>
        <taxon>Habropoda</taxon>
    </lineage>
</organism>
<reference evidence="1 2" key="1">
    <citation type="submission" date="2015-07" db="EMBL/GenBank/DDBJ databases">
        <title>The genome of Habropoda laboriosa.</title>
        <authorList>
            <person name="Pan H."/>
            <person name="Kapheim K."/>
        </authorList>
    </citation>
    <scope>NUCLEOTIDE SEQUENCE [LARGE SCALE GENOMIC DNA]</scope>
    <source>
        <strain evidence="1">0110345459</strain>
    </source>
</reference>
<accession>A0A0L7RC64</accession>
<name>A0A0L7RC64_9HYME</name>
<dbReference type="STRING" id="597456.A0A0L7RC64"/>
<dbReference type="InterPro" id="IPR047501">
    <property type="entry name" value="DD_CATIP"/>
</dbReference>
<evidence type="ECO:0000313" key="2">
    <source>
        <dbReference type="Proteomes" id="UP000053825"/>
    </source>
</evidence>
<proteinExistence type="predicted"/>
<evidence type="ECO:0000313" key="1">
    <source>
        <dbReference type="EMBL" id="KOC68582.1"/>
    </source>
</evidence>
<dbReference type="OrthoDB" id="6334211at2759"/>
<protein>
    <submittedName>
        <fullName evidence="1">Uncharacterized protein C2orf62 like protein</fullName>
    </submittedName>
</protein>